<dbReference type="RefSeq" id="WP_206006273.1">
    <property type="nucleotide sequence ID" value="NZ_CP070619.1"/>
</dbReference>
<feature type="domain" description="BetI-type transcriptional repressor C-terminal" evidence="1">
    <location>
        <begin position="41"/>
        <end position="128"/>
    </location>
</feature>
<reference evidence="2 3" key="1">
    <citation type="journal article" date="2021" name="Microbiol. Resour. Announc.">
        <title>Complete Genome Sequences of Two Rhodococcus sp. Strains with Large and Linear Chromosomes, Isolated from Apple Rhizosphere.</title>
        <authorList>
            <person name="Benning S."/>
            <person name="Brugnone N."/>
            <person name="Siani R."/>
            <person name="Kublik S."/>
            <person name="Schloter M."/>
            <person name="Rad V."/>
        </authorList>
    </citation>
    <scope>NUCLEOTIDE SEQUENCE [LARGE SCALE GENOMIC DNA]</scope>
    <source>
        <strain evidence="2 3">R79</strain>
    </source>
</reference>
<gene>
    <name evidence="2" type="ORF">JWS13_14780</name>
</gene>
<proteinExistence type="predicted"/>
<evidence type="ECO:0000313" key="2">
    <source>
        <dbReference type="EMBL" id="QSE89799.1"/>
    </source>
</evidence>
<dbReference type="Gene3D" id="1.10.357.10">
    <property type="entry name" value="Tetracycline Repressor, domain 2"/>
    <property type="match status" value="1"/>
</dbReference>
<organism evidence="2 3">
    <name type="scientific">Rhodococcus pseudokoreensis</name>
    <dbReference type="NCBI Taxonomy" id="2811421"/>
    <lineage>
        <taxon>Bacteria</taxon>
        <taxon>Bacillati</taxon>
        <taxon>Actinomycetota</taxon>
        <taxon>Actinomycetes</taxon>
        <taxon>Mycobacteriales</taxon>
        <taxon>Nocardiaceae</taxon>
        <taxon>Rhodococcus</taxon>
    </lineage>
</organism>
<dbReference type="InterPro" id="IPR036271">
    <property type="entry name" value="Tet_transcr_reg_TetR-rel_C_sf"/>
</dbReference>
<evidence type="ECO:0000259" key="1">
    <source>
        <dbReference type="Pfam" id="PF13977"/>
    </source>
</evidence>
<protein>
    <submittedName>
        <fullName evidence="2">TetR family transcriptional regulator C-terminal domain-containing protein</fullName>
    </submittedName>
</protein>
<reference evidence="2 3" key="2">
    <citation type="journal article" date="2022" name="Arch. Microbiol.">
        <title>Rhodococcus pseudokoreensis sp. nov. isolated from the rhizosphere of young M26 apple rootstocks.</title>
        <authorList>
            <person name="Kampfer P."/>
            <person name="Glaeser S.P."/>
            <person name="Blom J."/>
            <person name="Wolf J."/>
            <person name="Benning S."/>
            <person name="Schloter M."/>
            <person name="Neumann-Schaal M."/>
        </authorList>
    </citation>
    <scope>NUCLEOTIDE SEQUENCE [LARGE SCALE GENOMIC DNA]</scope>
    <source>
        <strain evidence="2 3">R79</strain>
    </source>
</reference>
<dbReference type="EMBL" id="CP070619">
    <property type="protein sequence ID" value="QSE89799.1"/>
    <property type="molecule type" value="Genomic_DNA"/>
</dbReference>
<keyword evidence="3" id="KW-1185">Reference proteome</keyword>
<dbReference type="InterPro" id="IPR039538">
    <property type="entry name" value="BetI_C"/>
</dbReference>
<dbReference type="Pfam" id="PF13977">
    <property type="entry name" value="TetR_C_6"/>
    <property type="match status" value="1"/>
</dbReference>
<sequence>MSILERWDADCWRHAEDKADGDRIEVFIQAVGRNAEIPGIVQLYLAFAIEAAKPEHPAHEYFHARFSRIQIGLADAIKERQRSGHLASSVLPSSLAQRLIAVADGLQLQALLTPDIDVVQQLRQTLDEVSTDTLVKK</sequence>
<evidence type="ECO:0000313" key="3">
    <source>
        <dbReference type="Proteomes" id="UP000662986"/>
    </source>
</evidence>
<accession>A0A974ZTL3</accession>
<dbReference type="SUPFAM" id="SSF48498">
    <property type="entry name" value="Tetracyclin repressor-like, C-terminal domain"/>
    <property type="match status" value="1"/>
</dbReference>
<name>A0A974ZTL3_9NOCA</name>
<dbReference type="Proteomes" id="UP000662986">
    <property type="component" value="Chromosome"/>
</dbReference>